<dbReference type="Gene3D" id="3.50.50.60">
    <property type="entry name" value="FAD/NAD(P)-binding domain"/>
    <property type="match status" value="1"/>
</dbReference>
<dbReference type="GO" id="GO:0004502">
    <property type="term" value="F:kynurenine 3-monooxygenase activity"/>
    <property type="evidence" value="ECO:0007669"/>
    <property type="project" value="TreeGrafter"/>
</dbReference>
<proteinExistence type="evidence at transcript level"/>
<dbReference type="SUPFAM" id="SSF51905">
    <property type="entry name" value="FAD/NAD(P)-binding domain"/>
    <property type="match status" value="1"/>
</dbReference>
<evidence type="ECO:0000256" key="6">
    <source>
        <dbReference type="ARBA" id="ARBA00023033"/>
    </source>
</evidence>
<evidence type="ECO:0000256" key="2">
    <source>
        <dbReference type="ARBA" id="ARBA00022630"/>
    </source>
</evidence>
<feature type="transmembrane region" description="Helical" evidence="7">
    <location>
        <begin position="514"/>
        <end position="535"/>
    </location>
</feature>
<comment type="cofactor">
    <cofactor evidence="1">
        <name>FAD</name>
        <dbReference type="ChEBI" id="CHEBI:57692"/>
    </cofactor>
</comment>
<evidence type="ECO:0000256" key="1">
    <source>
        <dbReference type="ARBA" id="ARBA00001974"/>
    </source>
</evidence>
<sequence length="540" mass="61038">MGALAHVHLNFRCSHFSPADNQHIGAPLIRPPFLSLNQKFERLRKVRMAAQTGVDVQHEEPASKPGSIGKAVVVGAGPAGCVMALYLLRRGFQVHVFERRSMIDESKLKGDPRSYPILMTKRGIKAIEAAGLELPSSLMKRQVGNCTHLPNGKKMKVDYYSGPGIESSIASRNGLVAFLQQSLLERDPENLTLYFGWEVSTIEDTKSTVKFCHNQKHTSVVENNMDGRNKVDEIEVEFDLLIGADGVSSKVRSELLRLDGIYSSASDNPKKSHITLDFVENPRMYKSFYIRPSLARESTFVVDHDRVQSWRTLNMMLINVADGSFWGGTLNEELISASSPADVKKIFRDKAPDVLDLLLRENPIFAEEFWRQPSMKGGGAVMLSKFHHKNIVLIGDAAHAMFPTYGTGCNVALEDCFIFNNILRELTPSDGSKFPYHIATAEFTKRRIEDAHAIVEMNTNFLLFPRNFWGIIQKVFLRTLHKWFPKVFRPTAHDLLWTETPFSEIKAKKHKEDIFFYSIILVFFLLIALSSIILLKKLIL</sequence>
<feature type="domain" description="FAD-binding" evidence="8">
    <location>
        <begin position="71"/>
        <end position="255"/>
    </location>
</feature>
<dbReference type="PANTHER" id="PTHR46028">
    <property type="entry name" value="KYNURENINE 3-MONOOXYGENASE"/>
    <property type="match status" value="1"/>
</dbReference>
<keyword evidence="4" id="KW-0521">NADP</keyword>
<keyword evidence="7" id="KW-0812">Transmembrane</keyword>
<evidence type="ECO:0000256" key="5">
    <source>
        <dbReference type="ARBA" id="ARBA00023002"/>
    </source>
</evidence>
<dbReference type="OMA" id="REFMFIA"/>
<name>B8LL94_PICSI</name>
<keyword evidence="3" id="KW-0274">FAD</keyword>
<evidence type="ECO:0000256" key="3">
    <source>
        <dbReference type="ARBA" id="ARBA00022827"/>
    </source>
</evidence>
<dbReference type="PANTHER" id="PTHR46028:SF2">
    <property type="entry name" value="KYNURENINE 3-MONOOXYGENASE"/>
    <property type="match status" value="1"/>
</dbReference>
<keyword evidence="7" id="KW-1133">Transmembrane helix</keyword>
<reference evidence="9" key="1">
    <citation type="submission" date="2007-06" db="EMBL/GenBank/DDBJ databases">
        <title>Full length cDNA sequences from Sitka Spruce (Picea sitchensis).</title>
        <authorList>
            <person name="Ralph S.G."/>
            <person name="Chun H.E."/>
            <person name="Liao N."/>
            <person name="Ali J."/>
            <person name="Reid K."/>
            <person name="Kolosova N."/>
            <person name="Cooper N."/>
            <person name="Cullis C."/>
            <person name="Jancsik S."/>
            <person name="Moore R."/>
            <person name="Mayo M."/>
            <person name="Wagner S."/>
            <person name="Holt R.A."/>
            <person name="Jones S.J.M."/>
            <person name="Marra M.A."/>
            <person name="Ritland C.E."/>
            <person name="Ritland K."/>
            <person name="Bohlmann J."/>
        </authorList>
    </citation>
    <scope>NUCLEOTIDE SEQUENCE</scope>
    <source>
        <tissue evidence="9">Green portion of the leader tissue</tissue>
    </source>
</reference>
<dbReference type="InterPro" id="IPR036188">
    <property type="entry name" value="FAD/NAD-bd_sf"/>
</dbReference>
<dbReference type="Pfam" id="PF01494">
    <property type="entry name" value="FAD_binding_3"/>
    <property type="match status" value="2"/>
</dbReference>
<dbReference type="PRINTS" id="PR00420">
    <property type="entry name" value="RNGMNOXGNASE"/>
</dbReference>
<dbReference type="GO" id="GO:0071949">
    <property type="term" value="F:FAD binding"/>
    <property type="evidence" value="ECO:0007669"/>
    <property type="project" value="InterPro"/>
</dbReference>
<evidence type="ECO:0000256" key="7">
    <source>
        <dbReference type="SAM" id="Phobius"/>
    </source>
</evidence>
<accession>B8LL94</accession>
<protein>
    <recommendedName>
        <fullName evidence="8">FAD-binding domain-containing protein</fullName>
    </recommendedName>
</protein>
<keyword evidence="6" id="KW-0503">Monooxygenase</keyword>
<dbReference type="InterPro" id="IPR002938">
    <property type="entry name" value="FAD-bd"/>
</dbReference>
<feature type="domain" description="FAD-binding" evidence="8">
    <location>
        <begin position="380"/>
        <end position="421"/>
    </location>
</feature>
<dbReference type="GO" id="GO:0070189">
    <property type="term" value="P:kynurenine metabolic process"/>
    <property type="evidence" value="ECO:0007669"/>
    <property type="project" value="TreeGrafter"/>
</dbReference>
<keyword evidence="5" id="KW-0560">Oxidoreductase</keyword>
<evidence type="ECO:0000256" key="4">
    <source>
        <dbReference type="ARBA" id="ARBA00022857"/>
    </source>
</evidence>
<dbReference type="EMBL" id="EF676524">
    <property type="protein sequence ID" value="ABR16424.1"/>
    <property type="molecule type" value="mRNA"/>
</dbReference>
<organism evidence="9">
    <name type="scientific">Picea sitchensis</name>
    <name type="common">Sitka spruce</name>
    <name type="synonym">Pinus sitchensis</name>
    <dbReference type="NCBI Taxonomy" id="3332"/>
    <lineage>
        <taxon>Eukaryota</taxon>
        <taxon>Viridiplantae</taxon>
        <taxon>Streptophyta</taxon>
        <taxon>Embryophyta</taxon>
        <taxon>Tracheophyta</taxon>
        <taxon>Spermatophyta</taxon>
        <taxon>Pinopsida</taxon>
        <taxon>Pinidae</taxon>
        <taxon>Conifers I</taxon>
        <taxon>Pinales</taxon>
        <taxon>Pinaceae</taxon>
        <taxon>Picea</taxon>
    </lineage>
</organism>
<evidence type="ECO:0000313" key="9">
    <source>
        <dbReference type="EMBL" id="ABR16424.1"/>
    </source>
</evidence>
<dbReference type="AlphaFoldDB" id="B8LL94"/>
<keyword evidence="2" id="KW-0285">Flavoprotein</keyword>
<keyword evidence="7" id="KW-0472">Membrane</keyword>
<evidence type="ECO:0000259" key="8">
    <source>
        <dbReference type="Pfam" id="PF01494"/>
    </source>
</evidence>